<dbReference type="RefSeq" id="XP_022927709.1">
    <property type="nucleotide sequence ID" value="XM_023071941.1"/>
</dbReference>
<accession>A0A6J1EIR8</accession>
<sequence>MGHKKPYLKNMASSNILSAVCFLGIALTLTTLAPTTAIISPKDYVDAHNAIRAEVGVEPLQWNETLATYAQNYAETKIASCEMVHSGGPYGENLAEGYEEMTAENAVKLWVDEKKHYDYDSNTCVNDSSHCLHYTQLVWKNTESVGCAEVLCHNNWVFLVCNYYPPGNYDGQRPY</sequence>
<dbReference type="InterPro" id="IPR001283">
    <property type="entry name" value="CRISP-related"/>
</dbReference>
<dbReference type="InterPro" id="IPR014044">
    <property type="entry name" value="CAP_dom"/>
</dbReference>
<name>A0A6J1EIR8_CUCMO</name>
<evidence type="ECO:0000256" key="3">
    <source>
        <dbReference type="ARBA" id="ARBA00022821"/>
    </source>
</evidence>
<evidence type="ECO:0000313" key="7">
    <source>
        <dbReference type="RefSeq" id="XP_022927709.1"/>
    </source>
</evidence>
<dbReference type="FunFam" id="3.40.33.10:FF:000006">
    <property type="entry name" value="Putative pathogenesis-related protein 1"/>
    <property type="match status" value="1"/>
</dbReference>
<proteinExistence type="inferred from homology"/>
<evidence type="ECO:0000256" key="1">
    <source>
        <dbReference type="ARBA" id="ARBA00009923"/>
    </source>
</evidence>
<dbReference type="Pfam" id="PF00188">
    <property type="entry name" value="CAP"/>
    <property type="match status" value="1"/>
</dbReference>
<gene>
    <name evidence="7" type="primary">LOC111434528</name>
</gene>
<protein>
    <submittedName>
        <fullName evidence="7">Pathogenesis-related protein 1A-like</fullName>
    </submittedName>
</protein>
<dbReference type="PRINTS" id="PR00837">
    <property type="entry name" value="V5TPXLIKE"/>
</dbReference>
<dbReference type="InterPro" id="IPR035940">
    <property type="entry name" value="CAP_sf"/>
</dbReference>
<dbReference type="AlphaFoldDB" id="A0A6J1EIR8"/>
<keyword evidence="3" id="KW-0611">Plant defense</keyword>
<keyword evidence="6" id="KW-1185">Reference proteome</keyword>
<dbReference type="GO" id="GO:0005576">
    <property type="term" value="C:extracellular region"/>
    <property type="evidence" value="ECO:0007669"/>
    <property type="project" value="InterPro"/>
</dbReference>
<feature type="domain" description="SCP" evidence="5">
    <location>
        <begin position="39"/>
        <end position="171"/>
    </location>
</feature>
<keyword evidence="4" id="KW-1015">Disulfide bond</keyword>
<reference evidence="7" key="1">
    <citation type="submission" date="2025-08" db="UniProtKB">
        <authorList>
            <consortium name="RefSeq"/>
        </authorList>
    </citation>
    <scope>IDENTIFICATION</scope>
    <source>
        <tissue evidence="7">Young leaves</tissue>
    </source>
</reference>
<dbReference type="PANTHER" id="PTHR10334">
    <property type="entry name" value="CYSTEINE-RICH SECRETORY PROTEIN-RELATED"/>
    <property type="match status" value="1"/>
</dbReference>
<evidence type="ECO:0000259" key="5">
    <source>
        <dbReference type="SMART" id="SM00198"/>
    </source>
</evidence>
<dbReference type="GO" id="GO:0098542">
    <property type="term" value="P:defense response to other organism"/>
    <property type="evidence" value="ECO:0007669"/>
    <property type="project" value="UniProtKB-ARBA"/>
</dbReference>
<dbReference type="Gene3D" id="3.40.33.10">
    <property type="entry name" value="CAP"/>
    <property type="match status" value="1"/>
</dbReference>
<evidence type="ECO:0000256" key="2">
    <source>
        <dbReference type="ARBA" id="ARBA00022729"/>
    </source>
</evidence>
<dbReference type="Proteomes" id="UP000504609">
    <property type="component" value="Unplaced"/>
</dbReference>
<dbReference type="PROSITE" id="PS01010">
    <property type="entry name" value="CRISP_2"/>
    <property type="match status" value="1"/>
</dbReference>
<dbReference type="SUPFAM" id="SSF55797">
    <property type="entry name" value="PR-1-like"/>
    <property type="match status" value="1"/>
</dbReference>
<dbReference type="GeneID" id="111434528"/>
<comment type="similarity">
    <text evidence="1">Belongs to the CRISP family.</text>
</comment>
<dbReference type="KEGG" id="cmos:111434528"/>
<dbReference type="SMART" id="SM00198">
    <property type="entry name" value="SCP"/>
    <property type="match status" value="1"/>
</dbReference>
<evidence type="ECO:0000256" key="4">
    <source>
        <dbReference type="ARBA" id="ARBA00023157"/>
    </source>
</evidence>
<dbReference type="CDD" id="cd05381">
    <property type="entry name" value="CAP_PR-1"/>
    <property type="match status" value="1"/>
</dbReference>
<keyword evidence="2" id="KW-0732">Signal</keyword>
<evidence type="ECO:0000313" key="6">
    <source>
        <dbReference type="Proteomes" id="UP000504609"/>
    </source>
</evidence>
<dbReference type="InterPro" id="IPR018244">
    <property type="entry name" value="Allrgn_V5/Tpx1_CS"/>
</dbReference>
<organism evidence="6 7">
    <name type="scientific">Cucurbita moschata</name>
    <name type="common">Winter crookneck squash</name>
    <name type="synonym">Cucurbita pepo var. moschata</name>
    <dbReference type="NCBI Taxonomy" id="3662"/>
    <lineage>
        <taxon>Eukaryota</taxon>
        <taxon>Viridiplantae</taxon>
        <taxon>Streptophyta</taxon>
        <taxon>Embryophyta</taxon>
        <taxon>Tracheophyta</taxon>
        <taxon>Spermatophyta</taxon>
        <taxon>Magnoliopsida</taxon>
        <taxon>eudicotyledons</taxon>
        <taxon>Gunneridae</taxon>
        <taxon>Pentapetalae</taxon>
        <taxon>rosids</taxon>
        <taxon>fabids</taxon>
        <taxon>Cucurbitales</taxon>
        <taxon>Cucurbitaceae</taxon>
        <taxon>Cucurbiteae</taxon>
        <taxon>Cucurbita</taxon>
    </lineage>
</organism>